<name>A0ABP7Z3B8_9SPHI</name>
<evidence type="ECO:0000259" key="7">
    <source>
        <dbReference type="Pfam" id="PF14322"/>
    </source>
</evidence>
<dbReference type="PROSITE" id="PS51257">
    <property type="entry name" value="PROKAR_LIPOPROTEIN"/>
    <property type="match status" value="1"/>
</dbReference>
<keyword evidence="5" id="KW-0998">Cell outer membrane</keyword>
<evidence type="ECO:0000256" key="4">
    <source>
        <dbReference type="ARBA" id="ARBA00023136"/>
    </source>
</evidence>
<evidence type="ECO:0000256" key="5">
    <source>
        <dbReference type="ARBA" id="ARBA00023237"/>
    </source>
</evidence>
<evidence type="ECO:0000313" key="8">
    <source>
        <dbReference type="EMBL" id="GAA4144635.1"/>
    </source>
</evidence>
<evidence type="ECO:0000256" key="1">
    <source>
        <dbReference type="ARBA" id="ARBA00004442"/>
    </source>
</evidence>
<keyword evidence="3" id="KW-0732">Signal</keyword>
<dbReference type="CDD" id="cd08977">
    <property type="entry name" value="SusD"/>
    <property type="match status" value="1"/>
</dbReference>
<dbReference type="InterPro" id="IPR033985">
    <property type="entry name" value="SusD-like_N"/>
</dbReference>
<organism evidence="8 9">
    <name type="scientific">Sphingobacterium kyonggiense</name>
    <dbReference type="NCBI Taxonomy" id="714075"/>
    <lineage>
        <taxon>Bacteria</taxon>
        <taxon>Pseudomonadati</taxon>
        <taxon>Bacteroidota</taxon>
        <taxon>Sphingobacteriia</taxon>
        <taxon>Sphingobacteriales</taxon>
        <taxon>Sphingobacteriaceae</taxon>
        <taxon>Sphingobacterium</taxon>
    </lineage>
</organism>
<evidence type="ECO:0000256" key="3">
    <source>
        <dbReference type="ARBA" id="ARBA00022729"/>
    </source>
</evidence>
<evidence type="ECO:0000313" key="9">
    <source>
        <dbReference type="Proteomes" id="UP001500101"/>
    </source>
</evidence>
<reference evidence="9" key="1">
    <citation type="journal article" date="2019" name="Int. J. Syst. Evol. Microbiol.">
        <title>The Global Catalogue of Microorganisms (GCM) 10K type strain sequencing project: providing services to taxonomists for standard genome sequencing and annotation.</title>
        <authorList>
            <consortium name="The Broad Institute Genomics Platform"/>
            <consortium name="The Broad Institute Genome Sequencing Center for Infectious Disease"/>
            <person name="Wu L."/>
            <person name="Ma J."/>
        </authorList>
    </citation>
    <scope>NUCLEOTIDE SEQUENCE [LARGE SCALE GENOMIC DNA]</scope>
    <source>
        <strain evidence="9">JCM 16704</strain>
    </source>
</reference>
<keyword evidence="9" id="KW-1185">Reference proteome</keyword>
<protein>
    <submittedName>
        <fullName evidence="8">RagB/SusD family nutrient uptake outer membrane protein</fullName>
    </submittedName>
</protein>
<evidence type="ECO:0000259" key="6">
    <source>
        <dbReference type="Pfam" id="PF07980"/>
    </source>
</evidence>
<dbReference type="Pfam" id="PF14322">
    <property type="entry name" value="SusD-like_3"/>
    <property type="match status" value="1"/>
</dbReference>
<dbReference type="SUPFAM" id="SSF48452">
    <property type="entry name" value="TPR-like"/>
    <property type="match status" value="1"/>
</dbReference>
<dbReference type="InterPro" id="IPR011990">
    <property type="entry name" value="TPR-like_helical_dom_sf"/>
</dbReference>
<evidence type="ECO:0000256" key="2">
    <source>
        <dbReference type="ARBA" id="ARBA00006275"/>
    </source>
</evidence>
<sequence length="513" mass="58085">MRCLKNWKRSGIAIVLTGSLMLSTVSCDKFLDVESNHIVNESNKWKDINDIRSSLLGVYGLLRTALAEKNAHWMYGELRSGDFQSVSRRDLQNIIDGELNTSYDLLTNMSDWRRFYAVINAANLFIERSAEVIEHDSQYTTINNQADIAQMKVIKGFVYYLLARTWGDVPIWDKAYEGTFPKIKASSVNEVLTYAEKQILSVKDALPYQYGVSTDPVLPMDRYLGFSSSKWNGVLFNRLAAYAVLAHINAFEGNYLETVFYADFVMANAAKANLTQNDLNTLTGTTNTGFYFGNRAAHLLAFPFPNGSNEGTQEGHIESLTLAAPLVSKPTPDMFIPVEKIVSIFNEPGDNRFNIDNTGKVTTRYFSEFGGVRPIFSKIRMIRTGTSGTDGSIPLYTSTMVFTRYEEINLLRAEGYAALGQIDQARAIVNQNRKNRGLTDLNPAENIVDAVFNERHKELMGEGWRWFDLIRYQKIKNNNPEFLSLINSKGIFWPVNKQVLSANDQLEQNPFWK</sequence>
<dbReference type="Pfam" id="PF07980">
    <property type="entry name" value="SusD_RagB"/>
    <property type="match status" value="1"/>
</dbReference>
<dbReference type="InterPro" id="IPR012944">
    <property type="entry name" value="SusD_RagB_dom"/>
</dbReference>
<feature type="domain" description="SusD-like N-terminal" evidence="7">
    <location>
        <begin position="30"/>
        <end position="210"/>
    </location>
</feature>
<accession>A0ABP7Z3B8</accession>
<gene>
    <name evidence="8" type="ORF">GCM10022216_27780</name>
</gene>
<comment type="subcellular location">
    <subcellularLocation>
        <location evidence="1">Cell outer membrane</location>
    </subcellularLocation>
</comment>
<proteinExistence type="inferred from homology"/>
<dbReference type="Gene3D" id="1.25.40.390">
    <property type="match status" value="1"/>
</dbReference>
<dbReference type="EMBL" id="BAAAZI010000011">
    <property type="protein sequence ID" value="GAA4144635.1"/>
    <property type="molecule type" value="Genomic_DNA"/>
</dbReference>
<feature type="domain" description="RagB/SusD" evidence="6">
    <location>
        <begin position="396"/>
        <end position="512"/>
    </location>
</feature>
<comment type="similarity">
    <text evidence="2">Belongs to the SusD family.</text>
</comment>
<dbReference type="Proteomes" id="UP001500101">
    <property type="component" value="Unassembled WGS sequence"/>
</dbReference>
<comment type="caution">
    <text evidence="8">The sequence shown here is derived from an EMBL/GenBank/DDBJ whole genome shotgun (WGS) entry which is preliminary data.</text>
</comment>
<keyword evidence="4" id="KW-0472">Membrane</keyword>